<dbReference type="GeneID" id="37876689"/>
<evidence type="ECO:0000313" key="2">
    <source>
        <dbReference type="EMBL" id="AUX08007.1"/>
    </source>
</evidence>
<keyword evidence="3" id="KW-1185">Reference proteome</keyword>
<dbReference type="EMBL" id="CP025066">
    <property type="protein sequence ID" value="AUX08007.1"/>
    <property type="molecule type" value="Genomic_DNA"/>
</dbReference>
<organism evidence="2 3">
    <name type="scientific">Halalkaliarchaeum desulfuricum</name>
    <dbReference type="NCBI Taxonomy" id="2055893"/>
    <lineage>
        <taxon>Archaea</taxon>
        <taxon>Methanobacteriati</taxon>
        <taxon>Methanobacteriota</taxon>
        <taxon>Stenosarchaea group</taxon>
        <taxon>Halobacteria</taxon>
        <taxon>Halobacteriales</taxon>
        <taxon>Haloferacaceae</taxon>
        <taxon>Halalkaliarchaeum</taxon>
    </lineage>
</organism>
<proteinExistence type="predicted"/>
<evidence type="ECO:0000256" key="1">
    <source>
        <dbReference type="SAM" id="MobiDB-lite"/>
    </source>
</evidence>
<dbReference type="AlphaFoldDB" id="A0A343TFY5"/>
<dbReference type="PROSITE" id="PS51257">
    <property type="entry name" value="PROKAR_LIPOPROTEIN"/>
    <property type="match status" value="1"/>
</dbReference>
<reference evidence="3" key="1">
    <citation type="submission" date="2017-11" db="EMBL/GenBank/DDBJ databases">
        <title>Phenotypic and genomic properties of facultatively anaerobic sulfur-reducing natronoarchaea from hypersaline soda lakes.</title>
        <authorList>
            <person name="Sorokin D.Y."/>
            <person name="Kublanov I.V."/>
            <person name="Roman P."/>
            <person name="Sinninghe Damste J.S."/>
            <person name="Golyshin P.N."/>
            <person name="Rojo D."/>
            <person name="Ciordia S."/>
            <person name="Mena M.D.C."/>
            <person name="Ferrer M."/>
            <person name="Messina E."/>
            <person name="Smedile F."/>
            <person name="La Spada G."/>
            <person name="La Cono V."/>
            <person name="Yakimov M.M."/>
        </authorList>
    </citation>
    <scope>NUCLEOTIDE SEQUENCE [LARGE SCALE GENOMIC DNA]</scope>
    <source>
        <strain evidence="3">AArc-Sl</strain>
    </source>
</reference>
<dbReference type="Proteomes" id="UP000263012">
    <property type="component" value="Chromosome"/>
</dbReference>
<feature type="compositionally biased region" description="Acidic residues" evidence="1">
    <location>
        <begin position="42"/>
        <end position="74"/>
    </location>
</feature>
<dbReference type="KEGG" id="hdf:AArcSl_0354"/>
<sequence>MRRRRLLGTSAALFAGSVAGCIGDERSPTGPRTPPDAPREESLEEDVDPAGEDRETDEEGDTPDDPDEEDDPEPTDPPGDLRVDSVDFEADEEEMLLVTVVVENVADNERDGRLIVRVFAGEEEFVVTREITVAAGDVESYELRPGVEYERFAADGVIDATVHTAE</sequence>
<name>A0A343TFY5_9EURY</name>
<protein>
    <submittedName>
        <fullName evidence="2">Uncharacterized protein</fullName>
    </submittedName>
</protein>
<dbReference type="RefSeq" id="WP_119814136.1">
    <property type="nucleotide sequence ID" value="NZ_CP025066.1"/>
</dbReference>
<accession>A0A343TFY5</accession>
<feature type="region of interest" description="Disordered" evidence="1">
    <location>
        <begin position="16"/>
        <end position="83"/>
    </location>
</feature>
<gene>
    <name evidence="2" type="ORF">AArcSl_0354</name>
</gene>
<evidence type="ECO:0000313" key="3">
    <source>
        <dbReference type="Proteomes" id="UP000263012"/>
    </source>
</evidence>